<gene>
    <name evidence="2" type="ORF">D3871_25230</name>
</gene>
<organism evidence="2 3">
    <name type="scientific">Noviherbaspirillum saxi</name>
    <dbReference type="NCBI Taxonomy" id="2320863"/>
    <lineage>
        <taxon>Bacteria</taxon>
        <taxon>Pseudomonadati</taxon>
        <taxon>Pseudomonadota</taxon>
        <taxon>Betaproteobacteria</taxon>
        <taxon>Burkholderiales</taxon>
        <taxon>Oxalobacteraceae</taxon>
        <taxon>Noviherbaspirillum</taxon>
    </lineage>
</organism>
<evidence type="ECO:0000256" key="1">
    <source>
        <dbReference type="SAM" id="MobiDB-lite"/>
    </source>
</evidence>
<evidence type="ECO:0000313" key="2">
    <source>
        <dbReference type="EMBL" id="RJF91969.1"/>
    </source>
</evidence>
<dbReference type="EMBL" id="QYUO01000003">
    <property type="protein sequence ID" value="RJF91969.1"/>
    <property type="molecule type" value="Genomic_DNA"/>
</dbReference>
<reference evidence="3" key="1">
    <citation type="submission" date="2018-09" db="EMBL/GenBank/DDBJ databases">
        <authorList>
            <person name="Zhu H."/>
        </authorList>
    </citation>
    <scope>NUCLEOTIDE SEQUENCE [LARGE SCALE GENOMIC DNA]</scope>
    <source>
        <strain evidence="3">K1R23-30</strain>
    </source>
</reference>
<keyword evidence="3" id="KW-1185">Reference proteome</keyword>
<dbReference type="Proteomes" id="UP000265955">
    <property type="component" value="Unassembled WGS sequence"/>
</dbReference>
<feature type="region of interest" description="Disordered" evidence="1">
    <location>
        <begin position="1"/>
        <end position="25"/>
    </location>
</feature>
<sequence length="61" mass="6515">MSGGCAAHQQQRNPRSASGARHQPALHRTCQRVFIHRRQGQALRALRGLDGAAAGDGAIFP</sequence>
<protein>
    <submittedName>
        <fullName evidence="2">Uncharacterized protein</fullName>
    </submittedName>
</protein>
<name>A0A3A3FY16_9BURK</name>
<accession>A0A3A3FY16</accession>
<dbReference type="AlphaFoldDB" id="A0A3A3FY16"/>
<evidence type="ECO:0000313" key="3">
    <source>
        <dbReference type="Proteomes" id="UP000265955"/>
    </source>
</evidence>
<comment type="caution">
    <text evidence="2">The sequence shown here is derived from an EMBL/GenBank/DDBJ whole genome shotgun (WGS) entry which is preliminary data.</text>
</comment>
<proteinExistence type="predicted"/>